<dbReference type="Pfam" id="PF02687">
    <property type="entry name" value="FtsX"/>
    <property type="match status" value="1"/>
</dbReference>
<evidence type="ECO:0000256" key="6">
    <source>
        <dbReference type="SAM" id="Phobius"/>
    </source>
</evidence>
<name>A0A7X8XW71_9BACT</name>
<evidence type="ECO:0000313" key="10">
    <source>
        <dbReference type="Proteomes" id="UP000585050"/>
    </source>
</evidence>
<dbReference type="Pfam" id="PF12704">
    <property type="entry name" value="MacB_PCD"/>
    <property type="match status" value="1"/>
</dbReference>
<dbReference type="PANTHER" id="PTHR43738">
    <property type="entry name" value="ABC TRANSPORTER, MEMBRANE PROTEIN"/>
    <property type="match status" value="1"/>
</dbReference>
<evidence type="ECO:0000313" key="9">
    <source>
        <dbReference type="EMBL" id="NLR91805.1"/>
    </source>
</evidence>
<evidence type="ECO:0000256" key="2">
    <source>
        <dbReference type="ARBA" id="ARBA00022475"/>
    </source>
</evidence>
<sequence length="406" mass="45789">MKTIIYLSYKSIKYRRYTFLLSVLSIAVSITLLLSVLKLKHQVRESFVDGIQGIDLIVGARNSEISLLLYSIYHIGSPNNNVSEQYYQKLKSNKNTRWIAPFSMGDSHKGFPVIGTTYSYFNQLEKPDMVISDDLKSNHIIIGAKVANELGYKIGDQLILSHGNGEHSFIDHEHIHFRVSKILPLQGTHLDKSLFIGIEQMGEMHQQFHSQVFDPFDDTSIDQKKSYSGLILSVKEKNGLLGLQRTINDDKVEALTAILPAVTVLELFEFIAPIEKALIMISIIVFIVAVIGLMTTVLTSLNERKKEMAILRSLGASHIQIFFLIVVETCGITLIGEVLGIVIYQCSILVLSPYITLKTGITLTHHFEWIEIISLLLLFLTSIIFGFIPAYQNYKNSLHKNLIIAY</sequence>
<feature type="transmembrane region" description="Helical" evidence="6">
    <location>
        <begin position="372"/>
        <end position="391"/>
    </location>
</feature>
<reference evidence="9 10" key="1">
    <citation type="submission" date="2020-04" db="EMBL/GenBank/DDBJ databases">
        <title>Flammeovirga sp. SR4, a novel species isolated from seawater.</title>
        <authorList>
            <person name="Wang X."/>
        </authorList>
    </citation>
    <scope>NUCLEOTIDE SEQUENCE [LARGE SCALE GENOMIC DNA]</scope>
    <source>
        <strain evidence="9 10">SR4</strain>
    </source>
</reference>
<evidence type="ECO:0000259" key="7">
    <source>
        <dbReference type="Pfam" id="PF02687"/>
    </source>
</evidence>
<dbReference type="RefSeq" id="WP_168882518.1">
    <property type="nucleotide sequence ID" value="NZ_JABAIL010000003.1"/>
</dbReference>
<keyword evidence="3 6" id="KW-0812">Transmembrane</keyword>
<feature type="domain" description="MacB-like periplasmic core" evidence="8">
    <location>
        <begin position="20"/>
        <end position="203"/>
    </location>
</feature>
<dbReference type="Proteomes" id="UP000585050">
    <property type="component" value="Unassembled WGS sequence"/>
</dbReference>
<comment type="caution">
    <text evidence="9">The sequence shown here is derived from an EMBL/GenBank/DDBJ whole genome shotgun (WGS) entry which is preliminary data.</text>
</comment>
<evidence type="ECO:0000256" key="5">
    <source>
        <dbReference type="ARBA" id="ARBA00023136"/>
    </source>
</evidence>
<dbReference type="AlphaFoldDB" id="A0A7X8XW71"/>
<dbReference type="InterPro" id="IPR051125">
    <property type="entry name" value="ABC-4/HrtB_transporter"/>
</dbReference>
<keyword evidence="2" id="KW-1003">Cell membrane</keyword>
<keyword evidence="4 6" id="KW-1133">Transmembrane helix</keyword>
<dbReference type="InterPro" id="IPR003838">
    <property type="entry name" value="ABC3_permease_C"/>
</dbReference>
<feature type="transmembrane region" description="Helical" evidence="6">
    <location>
        <begin position="278"/>
        <end position="301"/>
    </location>
</feature>
<evidence type="ECO:0000256" key="4">
    <source>
        <dbReference type="ARBA" id="ARBA00022989"/>
    </source>
</evidence>
<evidence type="ECO:0000256" key="3">
    <source>
        <dbReference type="ARBA" id="ARBA00022692"/>
    </source>
</evidence>
<evidence type="ECO:0000256" key="1">
    <source>
        <dbReference type="ARBA" id="ARBA00004651"/>
    </source>
</evidence>
<feature type="transmembrane region" description="Helical" evidence="6">
    <location>
        <begin position="17"/>
        <end position="37"/>
    </location>
</feature>
<gene>
    <name evidence="9" type="ORF">HGP29_11335</name>
</gene>
<organism evidence="9 10">
    <name type="scientific">Flammeovirga agarivorans</name>
    <dbReference type="NCBI Taxonomy" id="2726742"/>
    <lineage>
        <taxon>Bacteria</taxon>
        <taxon>Pseudomonadati</taxon>
        <taxon>Bacteroidota</taxon>
        <taxon>Cytophagia</taxon>
        <taxon>Cytophagales</taxon>
        <taxon>Flammeovirgaceae</taxon>
        <taxon>Flammeovirga</taxon>
    </lineage>
</organism>
<dbReference type="EMBL" id="JABAIL010000003">
    <property type="protein sequence ID" value="NLR91805.1"/>
    <property type="molecule type" value="Genomic_DNA"/>
</dbReference>
<proteinExistence type="predicted"/>
<dbReference type="GO" id="GO:0005886">
    <property type="term" value="C:plasma membrane"/>
    <property type="evidence" value="ECO:0007669"/>
    <property type="project" value="UniProtKB-SubCell"/>
</dbReference>
<accession>A0A7X8XW71</accession>
<dbReference type="InterPro" id="IPR025857">
    <property type="entry name" value="MacB_PCD"/>
</dbReference>
<protein>
    <submittedName>
        <fullName evidence="9">FtsX-like permease family protein</fullName>
    </submittedName>
</protein>
<evidence type="ECO:0000259" key="8">
    <source>
        <dbReference type="Pfam" id="PF12704"/>
    </source>
</evidence>
<feature type="transmembrane region" description="Helical" evidence="6">
    <location>
        <begin position="321"/>
        <end position="352"/>
    </location>
</feature>
<feature type="domain" description="ABC3 transporter permease C-terminal" evidence="7">
    <location>
        <begin position="279"/>
        <end position="393"/>
    </location>
</feature>
<keyword evidence="10" id="KW-1185">Reference proteome</keyword>
<comment type="subcellular location">
    <subcellularLocation>
        <location evidence="1">Cell membrane</location>
        <topology evidence="1">Multi-pass membrane protein</topology>
    </subcellularLocation>
</comment>
<keyword evidence="5 6" id="KW-0472">Membrane</keyword>
<dbReference type="PANTHER" id="PTHR43738:SF2">
    <property type="entry name" value="ABC TRANSPORTER PERMEASE"/>
    <property type="match status" value="1"/>
</dbReference>